<dbReference type="InterPro" id="IPR035919">
    <property type="entry name" value="EAL_sf"/>
</dbReference>
<dbReference type="InterPro" id="IPR052155">
    <property type="entry name" value="Biofilm_reg_signaling"/>
</dbReference>
<dbReference type="Gene3D" id="3.30.70.270">
    <property type="match status" value="1"/>
</dbReference>
<sequence length="375" mass="40694">MRCSARSPAGSRPKIREVDTAARMGGDEFALIVMPGRGSLRDGAAILADRLVKALAAPYDIDGHAIVIGCSIGVAVVPDHGTRIDEILRNADLALYKSKNAGRNCFNVYSPDLKVEADQRSLLEIELREAIWREEIEVFYQPVVELGTGRMVSVEALARWHHPTRGFVPPAEFIPIAEEAGLIVELGNLVLAKACRDAMKMPDEVKVAVNLSAVQFTKSNLVDVVKFALAESGLPECRLELEITESVFLADSAENLKTLRSLKALGVSIALDDFGVGYSALSYLTAFPFDKVKVDKAFMDRIDRPETRAVLGSIVQLVRTLNLAIVAEGVETQQQVDEMGALGIPLGQGYFFHRPVPLADIASPSSTAPKWQAVA</sequence>
<feature type="domain" description="GGDEF" evidence="2">
    <location>
        <begin position="1"/>
        <end position="111"/>
    </location>
</feature>
<dbReference type="InterPro" id="IPR043128">
    <property type="entry name" value="Rev_trsase/Diguanyl_cyclase"/>
</dbReference>
<dbReference type="SUPFAM" id="SSF55073">
    <property type="entry name" value="Nucleotide cyclase"/>
    <property type="match status" value="1"/>
</dbReference>
<dbReference type="Pfam" id="PF00563">
    <property type="entry name" value="EAL"/>
    <property type="match status" value="1"/>
</dbReference>
<dbReference type="RefSeq" id="WP_128963957.1">
    <property type="nucleotide sequence ID" value="NZ_BMHC01000001.1"/>
</dbReference>
<evidence type="ECO:0000259" key="1">
    <source>
        <dbReference type="PROSITE" id="PS50883"/>
    </source>
</evidence>
<dbReference type="CDD" id="cd01949">
    <property type="entry name" value="GGDEF"/>
    <property type="match status" value="1"/>
</dbReference>
<feature type="domain" description="EAL" evidence="1">
    <location>
        <begin position="120"/>
        <end position="369"/>
    </location>
</feature>
<dbReference type="PANTHER" id="PTHR44757">
    <property type="entry name" value="DIGUANYLATE CYCLASE DGCP"/>
    <property type="match status" value="1"/>
</dbReference>
<keyword evidence="4" id="KW-1185">Reference proteome</keyword>
<protein>
    <recommendedName>
        <fullName evidence="5">GGDEF-domain containing protein</fullName>
    </recommendedName>
</protein>
<dbReference type="PROSITE" id="PS50883">
    <property type="entry name" value="EAL"/>
    <property type="match status" value="1"/>
</dbReference>
<evidence type="ECO:0000259" key="2">
    <source>
        <dbReference type="PROSITE" id="PS50887"/>
    </source>
</evidence>
<dbReference type="InterPro" id="IPR000160">
    <property type="entry name" value="GGDEF_dom"/>
</dbReference>
<accession>A0ABX6UAB0</accession>
<dbReference type="CDD" id="cd01948">
    <property type="entry name" value="EAL"/>
    <property type="match status" value="1"/>
</dbReference>
<organism evidence="3 4">
    <name type="scientific">Bradyrhizobium guangdongense</name>
    <dbReference type="NCBI Taxonomy" id="1325090"/>
    <lineage>
        <taxon>Bacteria</taxon>
        <taxon>Pseudomonadati</taxon>
        <taxon>Pseudomonadota</taxon>
        <taxon>Alphaproteobacteria</taxon>
        <taxon>Hyphomicrobiales</taxon>
        <taxon>Nitrobacteraceae</taxon>
        <taxon>Bradyrhizobium</taxon>
    </lineage>
</organism>
<dbReference type="Pfam" id="PF00990">
    <property type="entry name" value="GGDEF"/>
    <property type="match status" value="1"/>
</dbReference>
<proteinExistence type="predicted"/>
<evidence type="ECO:0008006" key="5">
    <source>
        <dbReference type="Google" id="ProtNLM"/>
    </source>
</evidence>
<name>A0ABX6UAB0_9BRAD</name>
<evidence type="ECO:0000313" key="3">
    <source>
        <dbReference type="EMBL" id="QOZ58245.1"/>
    </source>
</evidence>
<dbReference type="NCBIfam" id="TIGR00254">
    <property type="entry name" value="GGDEF"/>
    <property type="match status" value="1"/>
</dbReference>
<dbReference type="SMART" id="SM00267">
    <property type="entry name" value="GGDEF"/>
    <property type="match status" value="1"/>
</dbReference>
<dbReference type="SUPFAM" id="SSF141868">
    <property type="entry name" value="EAL domain-like"/>
    <property type="match status" value="1"/>
</dbReference>
<dbReference type="InterPro" id="IPR029787">
    <property type="entry name" value="Nucleotide_cyclase"/>
</dbReference>
<gene>
    <name evidence="3" type="ORF">XH86_05425</name>
</gene>
<dbReference type="PROSITE" id="PS50887">
    <property type="entry name" value="GGDEF"/>
    <property type="match status" value="1"/>
</dbReference>
<dbReference type="Gene3D" id="3.20.20.450">
    <property type="entry name" value="EAL domain"/>
    <property type="match status" value="1"/>
</dbReference>
<evidence type="ECO:0000313" key="4">
    <source>
        <dbReference type="Proteomes" id="UP000593880"/>
    </source>
</evidence>
<dbReference type="PANTHER" id="PTHR44757:SF2">
    <property type="entry name" value="BIOFILM ARCHITECTURE MAINTENANCE PROTEIN MBAA"/>
    <property type="match status" value="1"/>
</dbReference>
<dbReference type="SMART" id="SM00052">
    <property type="entry name" value="EAL"/>
    <property type="match status" value="1"/>
</dbReference>
<reference evidence="3 4" key="1">
    <citation type="submission" date="2018-06" db="EMBL/GenBank/DDBJ databases">
        <title>Comparative genomics of rhizobia nodulating Arachis hypogaea in China.</title>
        <authorList>
            <person name="Li Y."/>
        </authorList>
    </citation>
    <scope>NUCLEOTIDE SEQUENCE [LARGE SCALE GENOMIC DNA]</scope>
    <source>
        <strain evidence="3 4">CCBAU 51658</strain>
    </source>
</reference>
<dbReference type="EMBL" id="CP030057">
    <property type="protein sequence ID" value="QOZ58245.1"/>
    <property type="molecule type" value="Genomic_DNA"/>
</dbReference>
<dbReference type="InterPro" id="IPR001633">
    <property type="entry name" value="EAL_dom"/>
</dbReference>
<dbReference type="Proteomes" id="UP000593880">
    <property type="component" value="Chromosome"/>
</dbReference>